<dbReference type="SUPFAM" id="SSF88723">
    <property type="entry name" value="PIN domain-like"/>
    <property type="match status" value="1"/>
</dbReference>
<reference evidence="11" key="1">
    <citation type="submission" date="2015-10" db="EMBL/GenBank/DDBJ databases">
        <authorList>
            <person name="Regsiter A."/>
            <person name="william w."/>
        </authorList>
    </citation>
    <scope>NUCLEOTIDE SEQUENCE [LARGE SCALE GENOMIC DNA]</scope>
</reference>
<dbReference type="GO" id="GO:0000287">
    <property type="term" value="F:magnesium ion binding"/>
    <property type="evidence" value="ECO:0007669"/>
    <property type="project" value="UniProtKB-UniRule"/>
</dbReference>
<feature type="binding site" evidence="8">
    <location>
        <position position="6"/>
    </location>
    <ligand>
        <name>Mg(2+)</name>
        <dbReference type="ChEBI" id="CHEBI:18420"/>
    </ligand>
</feature>
<dbReference type="Gene3D" id="3.40.50.1010">
    <property type="entry name" value="5'-nuclease"/>
    <property type="match status" value="1"/>
</dbReference>
<gene>
    <name evidence="8" type="primary">vapC</name>
    <name evidence="10" type="ORF">PL9214290506</name>
</gene>
<keyword evidence="11" id="KW-1185">Reference proteome</keyword>
<feature type="domain" description="PIN" evidence="9">
    <location>
        <begin position="3"/>
        <end position="125"/>
    </location>
</feature>
<comment type="similarity">
    <text evidence="7 8">Belongs to the PINc/VapC protein family.</text>
</comment>
<evidence type="ECO:0000256" key="1">
    <source>
        <dbReference type="ARBA" id="ARBA00001946"/>
    </source>
</evidence>
<dbReference type="PANTHER" id="PTHR33653:SF1">
    <property type="entry name" value="RIBONUCLEASE VAPC2"/>
    <property type="match status" value="1"/>
</dbReference>
<keyword evidence="3 8" id="KW-0540">Nuclease</keyword>
<evidence type="ECO:0000256" key="6">
    <source>
        <dbReference type="ARBA" id="ARBA00022842"/>
    </source>
</evidence>
<comment type="cofactor">
    <cofactor evidence="1 8">
        <name>Mg(2+)</name>
        <dbReference type="ChEBI" id="CHEBI:18420"/>
    </cofactor>
</comment>
<keyword evidence="5 8" id="KW-0378">Hydrolase</keyword>
<dbReference type="InterPro" id="IPR022907">
    <property type="entry name" value="VapC_family"/>
</dbReference>
<dbReference type="STRING" id="671072.PL9214290506"/>
<dbReference type="CDD" id="cd18745">
    <property type="entry name" value="PIN_VapC4-5_FitB-like"/>
    <property type="match status" value="1"/>
</dbReference>
<evidence type="ECO:0000256" key="4">
    <source>
        <dbReference type="ARBA" id="ARBA00022723"/>
    </source>
</evidence>
<keyword evidence="4 8" id="KW-0479">Metal-binding</keyword>
<dbReference type="GO" id="GO:0016787">
    <property type="term" value="F:hydrolase activity"/>
    <property type="evidence" value="ECO:0007669"/>
    <property type="project" value="UniProtKB-KW"/>
</dbReference>
<dbReference type="Proteomes" id="UP000184315">
    <property type="component" value="Unassembled WGS sequence"/>
</dbReference>
<evidence type="ECO:0000256" key="2">
    <source>
        <dbReference type="ARBA" id="ARBA00022649"/>
    </source>
</evidence>
<keyword evidence="6 8" id="KW-0460">Magnesium</keyword>
<evidence type="ECO:0000313" key="11">
    <source>
        <dbReference type="Proteomes" id="UP000184315"/>
    </source>
</evidence>
<dbReference type="AlphaFoldDB" id="A0A1J1LEA5"/>
<evidence type="ECO:0000313" key="10">
    <source>
        <dbReference type="EMBL" id="CUR30915.1"/>
    </source>
</evidence>
<dbReference type="OrthoDB" id="9796690at2"/>
<proteinExistence type="inferred from homology"/>
<dbReference type="RefSeq" id="WP_072717861.1">
    <property type="nucleotide sequence ID" value="NZ_LN889782.1"/>
</dbReference>
<evidence type="ECO:0000256" key="3">
    <source>
        <dbReference type="ARBA" id="ARBA00022722"/>
    </source>
</evidence>
<dbReference type="InterPro" id="IPR029060">
    <property type="entry name" value="PIN-like_dom_sf"/>
</dbReference>
<name>A0A1J1LEA5_9CYAN</name>
<keyword evidence="8" id="KW-0800">Toxin</keyword>
<dbReference type="PANTHER" id="PTHR33653">
    <property type="entry name" value="RIBONUCLEASE VAPC2"/>
    <property type="match status" value="1"/>
</dbReference>
<evidence type="ECO:0000256" key="8">
    <source>
        <dbReference type="HAMAP-Rule" id="MF_00265"/>
    </source>
</evidence>
<dbReference type="EC" id="3.1.-.-" evidence="8"/>
<feature type="binding site" evidence="8">
    <location>
        <position position="98"/>
    </location>
    <ligand>
        <name>Mg(2+)</name>
        <dbReference type="ChEBI" id="CHEBI:18420"/>
    </ligand>
</feature>
<dbReference type="HAMAP" id="MF_00265">
    <property type="entry name" value="VapC_Nob1"/>
    <property type="match status" value="1"/>
</dbReference>
<organism evidence="10 11">
    <name type="scientific">Planktothrix tepida PCC 9214</name>
    <dbReference type="NCBI Taxonomy" id="671072"/>
    <lineage>
        <taxon>Bacteria</taxon>
        <taxon>Bacillati</taxon>
        <taxon>Cyanobacteriota</taxon>
        <taxon>Cyanophyceae</taxon>
        <taxon>Oscillatoriophycideae</taxon>
        <taxon>Oscillatoriales</taxon>
        <taxon>Microcoleaceae</taxon>
        <taxon>Planktothrix</taxon>
    </lineage>
</organism>
<evidence type="ECO:0000259" key="9">
    <source>
        <dbReference type="Pfam" id="PF01850"/>
    </source>
</evidence>
<dbReference type="GO" id="GO:0090729">
    <property type="term" value="F:toxin activity"/>
    <property type="evidence" value="ECO:0007669"/>
    <property type="project" value="UniProtKB-KW"/>
</dbReference>
<protein>
    <recommendedName>
        <fullName evidence="8">Ribonuclease VapC</fullName>
        <shortName evidence="8">RNase VapC</shortName>
        <ecNumber evidence="8">3.1.-.-</ecNumber>
    </recommendedName>
    <alternativeName>
        <fullName evidence="8">Toxin VapC</fullName>
    </alternativeName>
</protein>
<evidence type="ECO:0000256" key="7">
    <source>
        <dbReference type="ARBA" id="ARBA00038093"/>
    </source>
</evidence>
<dbReference type="InterPro" id="IPR050556">
    <property type="entry name" value="Type_II_TA_system_RNase"/>
</dbReference>
<accession>A0A1J1LEA5</accession>
<dbReference type="Pfam" id="PF01850">
    <property type="entry name" value="PIN"/>
    <property type="match status" value="1"/>
</dbReference>
<evidence type="ECO:0000256" key="5">
    <source>
        <dbReference type="ARBA" id="ARBA00022801"/>
    </source>
</evidence>
<comment type="function">
    <text evidence="8">Toxic component of a toxin-antitoxin (TA) system. An RNase.</text>
</comment>
<dbReference type="InterPro" id="IPR002716">
    <property type="entry name" value="PIN_dom"/>
</dbReference>
<sequence>MKYLLDTNLCIIYLKGRNLNLKQKLESVAIQEIAVCSIVKAELCFGAMKSSNPERNFALQQAFLEQFVSLPFDDLVATSFGVIRSQLEIKGTPIGAYDLQIAAIALANNLTLVTHNTQEFRRVEGLQVEDWEVEQ</sequence>
<dbReference type="GO" id="GO:0004540">
    <property type="term" value="F:RNA nuclease activity"/>
    <property type="evidence" value="ECO:0007669"/>
    <property type="project" value="InterPro"/>
</dbReference>
<dbReference type="EMBL" id="CZDF01000132">
    <property type="protein sequence ID" value="CUR30915.1"/>
    <property type="molecule type" value="Genomic_DNA"/>
</dbReference>
<keyword evidence="2 8" id="KW-1277">Toxin-antitoxin system</keyword>